<dbReference type="Proteomes" id="UP000238605">
    <property type="component" value="Unassembled WGS sequence"/>
</dbReference>
<name>A0A2S5SVV6_9BURK</name>
<comment type="caution">
    <text evidence="8">The sequence shown here is derived from an EMBL/GenBank/DDBJ whole genome shotgun (WGS) entry which is preliminary data.</text>
</comment>
<dbReference type="GO" id="GO:0006744">
    <property type="term" value="P:ubiquinone biosynthetic process"/>
    <property type="evidence" value="ECO:0007669"/>
    <property type="project" value="TreeGrafter"/>
</dbReference>
<evidence type="ECO:0000256" key="2">
    <source>
        <dbReference type="ARBA" id="ARBA00022630"/>
    </source>
</evidence>
<dbReference type="InterPro" id="IPR002830">
    <property type="entry name" value="UbiD"/>
</dbReference>
<evidence type="ECO:0000256" key="4">
    <source>
        <dbReference type="ARBA" id="ARBA00023239"/>
    </source>
</evidence>
<comment type="similarity">
    <text evidence="1">Belongs to the UbiD family.</text>
</comment>
<evidence type="ECO:0000259" key="5">
    <source>
        <dbReference type="Pfam" id="PF01977"/>
    </source>
</evidence>
<dbReference type="InterPro" id="IPR048304">
    <property type="entry name" value="UbiD_Rift_dom"/>
</dbReference>
<proteinExistence type="inferred from homology"/>
<gene>
    <name evidence="8" type="ORF">C1704_05355</name>
</gene>
<evidence type="ECO:0000259" key="6">
    <source>
        <dbReference type="Pfam" id="PF20695"/>
    </source>
</evidence>
<dbReference type="FunFam" id="3.40.1670.10:FF:000001">
    <property type="entry name" value="3-octaprenyl-4-hydroxybenzoate carboxy-lyase"/>
    <property type="match status" value="1"/>
</dbReference>
<dbReference type="InterPro" id="IPR049381">
    <property type="entry name" value="UbiD-like_C"/>
</dbReference>
<dbReference type="AlphaFoldDB" id="A0A2S5SVV6"/>
<dbReference type="GO" id="GO:0005829">
    <property type="term" value="C:cytosol"/>
    <property type="evidence" value="ECO:0007669"/>
    <property type="project" value="TreeGrafter"/>
</dbReference>
<keyword evidence="4" id="KW-0456">Lyase</keyword>
<evidence type="ECO:0000259" key="7">
    <source>
        <dbReference type="Pfam" id="PF20696"/>
    </source>
</evidence>
<dbReference type="Pfam" id="PF20695">
    <property type="entry name" value="UbiD_N"/>
    <property type="match status" value="1"/>
</dbReference>
<dbReference type="Pfam" id="PF01977">
    <property type="entry name" value="UbiD"/>
    <property type="match status" value="1"/>
</dbReference>
<feature type="domain" description="3-octaprenyl-4-hydroxybenzoate carboxy-lyase-like Rift-related" evidence="5">
    <location>
        <begin position="126"/>
        <end position="354"/>
    </location>
</feature>
<dbReference type="SUPFAM" id="SSF50475">
    <property type="entry name" value="FMN-binding split barrel"/>
    <property type="match status" value="1"/>
</dbReference>
<protein>
    <submittedName>
        <fullName evidence="8">3-octaprenyl-4-hydroxybenzoate decarboxylase</fullName>
    </submittedName>
</protein>
<dbReference type="Pfam" id="PF20696">
    <property type="entry name" value="UbiD_C"/>
    <property type="match status" value="1"/>
</dbReference>
<dbReference type="Gene3D" id="1.20.5.570">
    <property type="entry name" value="Single helix bin"/>
    <property type="match status" value="1"/>
</dbReference>
<dbReference type="PANTHER" id="PTHR30108:SF17">
    <property type="entry name" value="FERULIC ACID DECARBOXYLASE 1"/>
    <property type="match status" value="1"/>
</dbReference>
<evidence type="ECO:0000313" key="8">
    <source>
        <dbReference type="EMBL" id="PPE66893.1"/>
    </source>
</evidence>
<keyword evidence="9" id="KW-1185">Reference proteome</keyword>
<dbReference type="SUPFAM" id="SSF143968">
    <property type="entry name" value="UbiD C-terminal domain-like"/>
    <property type="match status" value="1"/>
</dbReference>
<dbReference type="Gene3D" id="3.40.1670.10">
    <property type="entry name" value="UbiD C-terminal domain-like"/>
    <property type="match status" value="1"/>
</dbReference>
<keyword evidence="2" id="KW-0285">Flavoprotein</keyword>
<feature type="domain" description="3-octaprenyl-4-hydroxybenzoate carboxy-lyase-like C-terminal" evidence="7">
    <location>
        <begin position="360"/>
        <end position="484"/>
    </location>
</feature>
<evidence type="ECO:0000313" key="9">
    <source>
        <dbReference type="Proteomes" id="UP000238605"/>
    </source>
</evidence>
<sequence length="520" mass="57498">MIGMKYRDLRDFLSGLEGQGELLRVREPVSTHLEMTALCDRVLKAAGPALWFEQPVGHHMPVLGNLFGTPKRVALGMGVSDVMALRDIGHVLASLKEPEPPKGLKDAGRLVQMAKALWDMKPATVRRAACQAVVWEGAEIDLARLPIQHCWPGDVAPLITWGLVVTRGPQSVPQPRARQNLGIYRQQVIGPRQVIMRWLAHRGGALDFREFALANPGQPFPIAVALGADPATILGAVTPVPDTLSEYQFAGLLRGSRTEVVDTAVGEGETRLQVPASAEIVLEGHIPVAPPGYTGTSAHGIPLKEKGGYLHALEGPYGDHTGYYNEQDWFPVFELSRITMRESPIYHSTYTGKPPDEPAVLGVALNEVFVPILRKQFPEIVDFYLPPEGCSYRMAIISIRKAYPGHAKRLMFGLWSFLRQFMYTKFIVVTDEDVDIRSWTDVIWAITTRADPGRDTTLVEHTPIDYLDFASPVSGLGGKMGLDATNKWPGETDREWGRLITMDPAVQARMGALYERLFAR</sequence>
<dbReference type="EMBL" id="PSNX01000004">
    <property type="protein sequence ID" value="PPE66893.1"/>
    <property type="molecule type" value="Genomic_DNA"/>
</dbReference>
<keyword evidence="3" id="KW-0288">FMN</keyword>
<feature type="domain" description="3-octaprenyl-4-hydroxybenzoate carboxy-lyase-like N-terminal" evidence="6">
    <location>
        <begin position="15"/>
        <end position="90"/>
    </location>
</feature>
<evidence type="ECO:0000256" key="3">
    <source>
        <dbReference type="ARBA" id="ARBA00022643"/>
    </source>
</evidence>
<organism evidence="8 9">
    <name type="scientific">Caldimonas caldifontis</name>
    <dbReference type="NCBI Taxonomy" id="1452508"/>
    <lineage>
        <taxon>Bacteria</taxon>
        <taxon>Pseudomonadati</taxon>
        <taxon>Pseudomonadota</taxon>
        <taxon>Betaproteobacteria</taxon>
        <taxon>Burkholderiales</taxon>
        <taxon>Sphaerotilaceae</taxon>
        <taxon>Caldimonas</taxon>
    </lineage>
</organism>
<dbReference type="PANTHER" id="PTHR30108">
    <property type="entry name" value="3-OCTAPRENYL-4-HYDROXYBENZOATE CARBOXY-LYASE-RELATED"/>
    <property type="match status" value="1"/>
</dbReference>
<dbReference type="GO" id="GO:0008694">
    <property type="term" value="F:4-hydroxy-3-polyprenylbenzoate decarboxylase activity"/>
    <property type="evidence" value="ECO:0007669"/>
    <property type="project" value="TreeGrafter"/>
</dbReference>
<accession>A0A2S5SVV6</accession>
<evidence type="ECO:0000256" key="1">
    <source>
        <dbReference type="ARBA" id="ARBA00010021"/>
    </source>
</evidence>
<dbReference type="InterPro" id="IPR049383">
    <property type="entry name" value="UbiD-like_N"/>
</dbReference>
<reference evidence="8 9" key="1">
    <citation type="submission" date="2018-02" db="EMBL/GenBank/DDBJ databases">
        <title>Reclassifiation of [Polyangium] brachysporum DSM 7029 as Guopingzhaonella breviflexa gen. nov., sp. nov., a member of the family Comamonadaceae.</title>
        <authorList>
            <person name="Tang B."/>
        </authorList>
    </citation>
    <scope>NUCLEOTIDE SEQUENCE [LARGE SCALE GENOMIC DNA]</scope>
    <source>
        <strain evidence="8 9">BCRC 80649</strain>
    </source>
</reference>